<dbReference type="EMBL" id="LIRS01000119">
    <property type="protein sequence ID" value="KOY24693.1"/>
    <property type="molecule type" value="Genomic_DNA"/>
</dbReference>
<dbReference type="Proteomes" id="UP000037697">
    <property type="component" value="Unassembled WGS sequence"/>
</dbReference>
<protein>
    <submittedName>
        <fullName evidence="1">Uncharacterized protein</fullName>
    </submittedName>
</protein>
<evidence type="ECO:0000313" key="2">
    <source>
        <dbReference type="Proteomes" id="UP000037697"/>
    </source>
</evidence>
<evidence type="ECO:0000313" key="1">
    <source>
        <dbReference type="EMBL" id="KOY24693.1"/>
    </source>
</evidence>
<accession>A0AAW3IQQ5</accession>
<proteinExistence type="predicted"/>
<reference evidence="1 2" key="1">
    <citation type="submission" date="2015-07" db="EMBL/GenBank/DDBJ databases">
        <title>Foodborne Vibrio parahaemolyticus Isolates.</title>
        <authorList>
            <person name="Ronholm J."/>
            <person name="Petronella N."/>
            <person name="Kenwell R."/>
            <person name="Banerjee S."/>
        </authorList>
    </citation>
    <scope>NUCLEOTIDE SEQUENCE [LARGE SCALE GENOMIC DNA]</scope>
    <source>
        <strain evidence="1 2">HS-06-05</strain>
    </source>
</reference>
<sequence length="186" mass="20964">MTPIELLEDVKARFPILLHDDEKALLSLLRKALAKYQEVAGFTTKTRIQQRDLADSNQFELPSDFAARLVVKDDRGRYVRSEVWGNVLELKLTGAETFPLTLMYMQNVLNEPFDSFQLPTPCISLLGDYLELLITIPNAERQRRIAIAGKLDVTDIAAEPDLAARKAEIENSMRANRAIVPPVSLL</sequence>
<gene>
    <name evidence="1" type="ORF">ACX05_20790</name>
</gene>
<organism evidence="1 2">
    <name type="scientific">Vibrio parahaemolyticus</name>
    <dbReference type="NCBI Taxonomy" id="670"/>
    <lineage>
        <taxon>Bacteria</taxon>
        <taxon>Pseudomonadati</taxon>
        <taxon>Pseudomonadota</taxon>
        <taxon>Gammaproteobacteria</taxon>
        <taxon>Vibrionales</taxon>
        <taxon>Vibrionaceae</taxon>
        <taxon>Vibrio</taxon>
    </lineage>
</organism>
<dbReference type="RefSeq" id="WP_033905440.1">
    <property type="nucleotide sequence ID" value="NZ_LIRS01000119.1"/>
</dbReference>
<dbReference type="AlphaFoldDB" id="A0AAW3IQQ5"/>
<comment type="caution">
    <text evidence="1">The sequence shown here is derived from an EMBL/GenBank/DDBJ whole genome shotgun (WGS) entry which is preliminary data.</text>
</comment>
<name>A0AAW3IQQ5_VIBPH</name>